<dbReference type="WBParaSite" id="L893_g1005.t1">
    <property type="protein sequence ID" value="L893_g1005.t1"/>
    <property type="gene ID" value="L893_g1005"/>
</dbReference>
<organism evidence="1 2">
    <name type="scientific">Steinernema glaseri</name>
    <dbReference type="NCBI Taxonomy" id="37863"/>
    <lineage>
        <taxon>Eukaryota</taxon>
        <taxon>Metazoa</taxon>
        <taxon>Ecdysozoa</taxon>
        <taxon>Nematoda</taxon>
        <taxon>Chromadorea</taxon>
        <taxon>Rhabditida</taxon>
        <taxon>Tylenchina</taxon>
        <taxon>Panagrolaimomorpha</taxon>
        <taxon>Strongyloidoidea</taxon>
        <taxon>Steinernematidae</taxon>
        <taxon>Steinernema</taxon>
    </lineage>
</organism>
<sequence length="325" mass="36684">MDALQLLPLDLREGDGDAVRTRARLSRVSLRVCRPICTNPTAILRRVASVFPTTVFRRPSCHPQVHFLLTGDGGPRVVPLRPSAGRRRCCIDTLWCLSLQAFQILAAITANLAKTRRSSTRPRSSLEVVELVNVGQNPQEVIANDLALLYVPTIVSLKWTMTTRISNLSSGIRMFFYKTVSKLSTIGLLTFATFFHTFDLSRALVSSRLRFLVMKKVKNEVDKTRRMGRERDVSFGSDYRCKTDKSRVQRSNKDSVNPNRSFLGRLEVRLKWDLERTDFSVSGGEANIGVKYFFYARASGSSLAKVAPSSNYDLVDPIRAYLRTR</sequence>
<dbReference type="Proteomes" id="UP000095287">
    <property type="component" value="Unplaced"/>
</dbReference>
<dbReference type="AlphaFoldDB" id="A0A1I7XW04"/>
<protein>
    <submittedName>
        <fullName evidence="2">DUF3778 domain-containing protein</fullName>
    </submittedName>
</protein>
<keyword evidence="1" id="KW-1185">Reference proteome</keyword>
<evidence type="ECO:0000313" key="2">
    <source>
        <dbReference type="WBParaSite" id="L893_g1005.t1"/>
    </source>
</evidence>
<accession>A0A1I7XW04</accession>
<name>A0A1I7XW04_9BILA</name>
<proteinExistence type="predicted"/>
<evidence type="ECO:0000313" key="1">
    <source>
        <dbReference type="Proteomes" id="UP000095287"/>
    </source>
</evidence>
<reference evidence="2" key="1">
    <citation type="submission" date="2016-11" db="UniProtKB">
        <authorList>
            <consortium name="WormBaseParasite"/>
        </authorList>
    </citation>
    <scope>IDENTIFICATION</scope>
</reference>